<proteinExistence type="predicted"/>
<feature type="region of interest" description="Disordered" evidence="1">
    <location>
        <begin position="293"/>
        <end position="312"/>
    </location>
</feature>
<dbReference type="STRING" id="1149755.A0A2J6S8L5"/>
<evidence type="ECO:0000313" key="3">
    <source>
        <dbReference type="Proteomes" id="UP000235786"/>
    </source>
</evidence>
<dbReference type="EMBL" id="KZ613938">
    <property type="protein sequence ID" value="PMD47107.1"/>
    <property type="molecule type" value="Genomic_DNA"/>
</dbReference>
<feature type="compositionally biased region" description="Basic and acidic residues" evidence="1">
    <location>
        <begin position="272"/>
        <end position="282"/>
    </location>
</feature>
<accession>A0A2J6S8L5</accession>
<name>A0A2J6S8L5_HYAVF</name>
<reference evidence="2 3" key="1">
    <citation type="submission" date="2016-04" db="EMBL/GenBank/DDBJ databases">
        <title>A degradative enzymes factory behind the ericoid mycorrhizal symbiosis.</title>
        <authorList>
            <consortium name="DOE Joint Genome Institute"/>
            <person name="Martino E."/>
            <person name="Morin E."/>
            <person name="Grelet G."/>
            <person name="Kuo A."/>
            <person name="Kohler A."/>
            <person name="Daghino S."/>
            <person name="Barry K."/>
            <person name="Choi C."/>
            <person name="Cichocki N."/>
            <person name="Clum A."/>
            <person name="Copeland A."/>
            <person name="Hainaut M."/>
            <person name="Haridas S."/>
            <person name="Labutti K."/>
            <person name="Lindquist E."/>
            <person name="Lipzen A."/>
            <person name="Khouja H.-R."/>
            <person name="Murat C."/>
            <person name="Ohm R."/>
            <person name="Olson A."/>
            <person name="Spatafora J."/>
            <person name="Veneault-Fourrey C."/>
            <person name="Henrissat B."/>
            <person name="Grigoriev I."/>
            <person name="Martin F."/>
            <person name="Perotto S."/>
        </authorList>
    </citation>
    <scope>NUCLEOTIDE SEQUENCE [LARGE SCALE GENOMIC DNA]</scope>
    <source>
        <strain evidence="2 3">F</strain>
    </source>
</reference>
<sequence length="342" mass="38923">MTNYKKHGSKKEPIRYIDVCEECYMMEKKVDHIEARGSKFCPKHQCPVIGASGIKCSIKKKSQDERCSFHFVPVCNVTGCKNKAFDNTPHCEAHSCSSRGCKKAAKPGEGWDFCNDHKCSDPDCQLPRKRILEKGILIKQPFCSKHECETKSCKTRKAGEKNYCASHCCTVDDCPDERQGEPLGTLCLDHYKEEIGKDAVKNAEKIAKEKAEKEKEKAEKEAKKAAEKRRKKEEEEVLSEQSREDRRRRRYEKSPAGSSGLSYHDLSPPRSRGSDRPRVTREKKYYYEEDWEDDEAYRSSSSTGPGLGDRYAGFARRRASSGRLGDEYFRAAYGSGAHKAGW</sequence>
<evidence type="ECO:0000256" key="1">
    <source>
        <dbReference type="SAM" id="MobiDB-lite"/>
    </source>
</evidence>
<organism evidence="2 3">
    <name type="scientific">Hyaloscypha variabilis (strain UAMH 11265 / GT02V1 / F)</name>
    <name type="common">Meliniomyces variabilis</name>
    <dbReference type="NCBI Taxonomy" id="1149755"/>
    <lineage>
        <taxon>Eukaryota</taxon>
        <taxon>Fungi</taxon>
        <taxon>Dikarya</taxon>
        <taxon>Ascomycota</taxon>
        <taxon>Pezizomycotina</taxon>
        <taxon>Leotiomycetes</taxon>
        <taxon>Helotiales</taxon>
        <taxon>Hyaloscyphaceae</taxon>
        <taxon>Hyaloscypha</taxon>
        <taxon>Hyaloscypha variabilis</taxon>
    </lineage>
</organism>
<dbReference type="Proteomes" id="UP000235786">
    <property type="component" value="Unassembled WGS sequence"/>
</dbReference>
<keyword evidence="3" id="KW-1185">Reference proteome</keyword>
<protein>
    <submittedName>
        <fullName evidence="2">Uncharacterized protein</fullName>
    </submittedName>
</protein>
<feature type="region of interest" description="Disordered" evidence="1">
    <location>
        <begin position="211"/>
        <end position="282"/>
    </location>
</feature>
<feature type="compositionally biased region" description="Basic and acidic residues" evidence="1">
    <location>
        <begin position="211"/>
        <end position="225"/>
    </location>
</feature>
<evidence type="ECO:0000313" key="2">
    <source>
        <dbReference type="EMBL" id="PMD47107.1"/>
    </source>
</evidence>
<dbReference type="OrthoDB" id="3537647at2759"/>
<gene>
    <name evidence="2" type="ORF">L207DRAFT_627828</name>
</gene>
<dbReference type="AlphaFoldDB" id="A0A2J6S8L5"/>